<reference evidence="3 4" key="1">
    <citation type="submission" date="2018-03" db="EMBL/GenBank/DDBJ databases">
        <title>Genome sequence of the symbiotic type strain Mesorhizobium helmanticense CSLC115NT isolated from Lotus corniculatus nodules.</title>
        <authorList>
            <person name="Sannazzaro A.I."/>
            <person name="Torres Tejerizo G.A."/>
            <person name="Dip D."/>
            <person name="Caballero M."/>
            <person name="Pistorio M."/>
            <person name="Estrella M.J."/>
        </authorList>
    </citation>
    <scope>NUCLEOTIDE SEQUENCE [LARGE SCALE GENOMIC DNA]</scope>
    <source>
        <strain evidence="3 4">CSLC115N</strain>
    </source>
</reference>
<feature type="transmembrane region" description="Helical" evidence="2">
    <location>
        <begin position="514"/>
        <end position="535"/>
    </location>
</feature>
<comment type="caution">
    <text evidence="3">The sequence shown here is derived from an EMBL/GenBank/DDBJ whole genome shotgun (WGS) entry which is preliminary data.</text>
</comment>
<feature type="transmembrane region" description="Helical" evidence="2">
    <location>
        <begin position="199"/>
        <end position="220"/>
    </location>
</feature>
<feature type="region of interest" description="Disordered" evidence="1">
    <location>
        <begin position="96"/>
        <end position="123"/>
    </location>
</feature>
<dbReference type="PANTHER" id="PTHR38434:SF1">
    <property type="entry name" value="BLL2549 PROTEIN"/>
    <property type="match status" value="1"/>
</dbReference>
<feature type="transmembrane region" description="Helical" evidence="2">
    <location>
        <begin position="567"/>
        <end position="587"/>
    </location>
</feature>
<feature type="transmembrane region" description="Helical" evidence="2">
    <location>
        <begin position="486"/>
        <end position="508"/>
    </location>
</feature>
<feature type="transmembrane region" description="Helical" evidence="2">
    <location>
        <begin position="454"/>
        <end position="474"/>
    </location>
</feature>
<feature type="transmembrane region" description="Helical" evidence="2">
    <location>
        <begin position="762"/>
        <end position="781"/>
    </location>
</feature>
<feature type="transmembrane region" description="Helical" evidence="2">
    <location>
        <begin position="358"/>
        <end position="378"/>
    </location>
</feature>
<keyword evidence="2" id="KW-0812">Transmembrane</keyword>
<feature type="transmembrane region" description="Helical" evidence="2">
    <location>
        <begin position="226"/>
        <end position="246"/>
    </location>
</feature>
<dbReference type="AlphaFoldDB" id="A0A2T4INN7"/>
<feature type="transmembrane region" description="Helical" evidence="2">
    <location>
        <begin position="627"/>
        <end position="647"/>
    </location>
</feature>
<dbReference type="Proteomes" id="UP000240259">
    <property type="component" value="Unassembled WGS sequence"/>
</dbReference>
<dbReference type="OrthoDB" id="5422830at2"/>
<feature type="transmembrane region" description="Helical" evidence="2">
    <location>
        <begin position="542"/>
        <end position="561"/>
    </location>
</feature>
<dbReference type="PANTHER" id="PTHR38434">
    <property type="entry name" value="BLL2549 PROTEIN"/>
    <property type="match status" value="1"/>
</dbReference>
<feature type="transmembrane region" description="Helical" evidence="2">
    <location>
        <begin position="324"/>
        <end position="346"/>
    </location>
</feature>
<dbReference type="InterPro" id="IPR019286">
    <property type="entry name" value="DUF2339_TM"/>
</dbReference>
<feature type="transmembrane region" description="Helical" evidence="2">
    <location>
        <begin position="301"/>
        <end position="318"/>
    </location>
</feature>
<feature type="transmembrane region" description="Helical" evidence="2">
    <location>
        <begin position="6"/>
        <end position="23"/>
    </location>
</feature>
<feature type="transmembrane region" description="Helical" evidence="2">
    <location>
        <begin position="135"/>
        <end position="154"/>
    </location>
</feature>
<dbReference type="Pfam" id="PF10101">
    <property type="entry name" value="DUF2339"/>
    <property type="match status" value="1"/>
</dbReference>
<accession>A0A2T4INN7</accession>
<feature type="transmembrane region" description="Helical" evidence="2">
    <location>
        <begin position="160"/>
        <end position="178"/>
    </location>
</feature>
<keyword evidence="2" id="KW-0472">Membrane</keyword>
<evidence type="ECO:0000256" key="2">
    <source>
        <dbReference type="SAM" id="Phobius"/>
    </source>
</evidence>
<feature type="transmembrane region" description="Helical" evidence="2">
    <location>
        <begin position="881"/>
        <end position="901"/>
    </location>
</feature>
<feature type="transmembrane region" description="Helical" evidence="2">
    <location>
        <begin position="384"/>
        <end position="404"/>
    </location>
</feature>
<feature type="transmembrane region" description="Helical" evidence="2">
    <location>
        <begin position="659"/>
        <end position="677"/>
    </location>
</feature>
<keyword evidence="2" id="KW-1133">Transmembrane helix</keyword>
<proteinExistence type="predicted"/>
<organism evidence="3 4">
    <name type="scientific">Mesorhizobium helmanticense</name>
    <dbReference type="NCBI Taxonomy" id="1776423"/>
    <lineage>
        <taxon>Bacteria</taxon>
        <taxon>Pseudomonadati</taxon>
        <taxon>Pseudomonadota</taxon>
        <taxon>Alphaproteobacteria</taxon>
        <taxon>Hyphomicrobiales</taxon>
        <taxon>Phyllobacteriaceae</taxon>
        <taxon>Mesorhizobium</taxon>
    </lineage>
</organism>
<evidence type="ECO:0000313" key="3">
    <source>
        <dbReference type="EMBL" id="PTE07276.1"/>
    </source>
</evidence>
<feature type="transmembrane region" description="Helical" evidence="2">
    <location>
        <begin position="855"/>
        <end position="875"/>
    </location>
</feature>
<feature type="transmembrane region" description="Helical" evidence="2">
    <location>
        <begin position="253"/>
        <end position="271"/>
    </location>
</feature>
<dbReference type="RefSeq" id="WP_107652026.1">
    <property type="nucleotide sequence ID" value="NZ_PZJX01000050.1"/>
</dbReference>
<feature type="transmembrane region" description="Helical" evidence="2">
    <location>
        <begin position="829"/>
        <end position="848"/>
    </location>
</feature>
<dbReference type="EMBL" id="PZJX01000050">
    <property type="protein sequence ID" value="PTE07276.1"/>
    <property type="molecule type" value="Genomic_DNA"/>
</dbReference>
<evidence type="ECO:0000313" key="4">
    <source>
        <dbReference type="Proteomes" id="UP000240259"/>
    </source>
</evidence>
<dbReference type="InterPro" id="IPR014600">
    <property type="entry name" value="UCP035905_mem"/>
</dbReference>
<feature type="region of interest" description="Disordered" evidence="1">
    <location>
        <begin position="46"/>
        <end position="83"/>
    </location>
</feature>
<sequence>MFESLIGLVAIIALFVIIARQQSRIGLIERELGALRSLVLSGAPVAPPQHKPVEPAANDSKPANAAAATVADTASSPKDKAAPKRLAKAKIGEIESGPWTTGKTAPAGSAPAEPAAATAKAAQKPDIETALGTRWAVWVGGIALALGGLFLIRYTIEAGIFGPGVRLSMAALLGLVLVGGGEFIRRTGFRLPVQGAAGAYIPAILTAAGAFILFGTVYAAHGIYGFIGPALAFTLLGAIGVATIAAALVHGQALAGIGLLGAMVTPMLIASEAPNPWALFGYLAIVLAATGVIARMRDWTFLMAAAFVGTGIWVVLFMTDAPGANLPVILFIDAVTLAVLAFVWLGRRGGETEPDRGFDWPSIAPGFFVGLSALALFVDPAYAAASGALAGAALIAALVAVALYRPRALALLHAAGLVTVLVYLGIIPPTSVAADFSGGAVGVDGQPALISDPLMLRIGIGLGLVFIGAGFWAARRFAVTAWVRSASWAAWGVVAPLVILLALWFTFGNLDRDLVYAAAAALLVAGFASGGEWIARGEEPPLQGGAAVSFALGGAAVAGLLMLHMAFGSGLTTILLGAAAVVPALATRWRAYPVLGWISVGAVIAVLARIAFDPTIVGAQFLSTTPVFNWLLPGYGVPALAFGFAAWQLARTTDGRPRLAMEAAAALFALLTIAMLVRHAMHGGVIDTGMVTLAEQAIYTLIALGAGAILVAIDMRSPSSVLRYGSIVAGVVSVAFIVIQHFLALNPLFTDESTGRIPVFDLLFLAYLLPAVAAGGLALYIRDKRPKWYAAMLAVVAAVLAFAYATLSVRRLFKGEFIGLWSGLGQLETYTYSALWLVIGVALLTAGVRLKSQALRIASAALISIAVLKVFVFDMSELEGVLRALSFIGLGAVLIGIGLFYQRLLTRAAKETT</sequence>
<feature type="compositionally biased region" description="Low complexity" evidence="1">
    <location>
        <begin position="55"/>
        <end position="74"/>
    </location>
</feature>
<feature type="transmembrane region" description="Helical" evidence="2">
    <location>
        <begin position="697"/>
        <end position="714"/>
    </location>
</feature>
<gene>
    <name evidence="3" type="ORF">C9427_26565</name>
</gene>
<name>A0A2T4INN7_9HYPH</name>
<feature type="transmembrane region" description="Helical" evidence="2">
    <location>
        <begin position="411"/>
        <end position="434"/>
    </location>
</feature>
<feature type="transmembrane region" description="Helical" evidence="2">
    <location>
        <begin position="277"/>
        <end position="294"/>
    </location>
</feature>
<feature type="compositionally biased region" description="Low complexity" evidence="1">
    <location>
        <begin position="105"/>
        <end position="122"/>
    </location>
</feature>
<feature type="transmembrane region" description="Helical" evidence="2">
    <location>
        <begin position="788"/>
        <end position="809"/>
    </location>
</feature>
<keyword evidence="4" id="KW-1185">Reference proteome</keyword>
<protein>
    <submittedName>
        <fullName evidence="3">DUF2339 domain-containing protein</fullName>
    </submittedName>
</protein>
<feature type="transmembrane region" description="Helical" evidence="2">
    <location>
        <begin position="721"/>
        <end position="742"/>
    </location>
</feature>
<dbReference type="PIRSF" id="PIRSF035905">
    <property type="entry name" value="UCP035905_mp"/>
    <property type="match status" value="1"/>
</dbReference>
<feature type="transmembrane region" description="Helical" evidence="2">
    <location>
        <begin position="594"/>
        <end position="612"/>
    </location>
</feature>
<evidence type="ECO:0000256" key="1">
    <source>
        <dbReference type="SAM" id="MobiDB-lite"/>
    </source>
</evidence>